<protein>
    <submittedName>
        <fullName evidence="4">SMC family ATPase</fullName>
    </submittedName>
</protein>
<dbReference type="InterPro" id="IPR027417">
    <property type="entry name" value="P-loop_NTPase"/>
</dbReference>
<evidence type="ECO:0000313" key="4">
    <source>
        <dbReference type="EMBL" id="QQL44114.1"/>
    </source>
</evidence>
<feature type="compositionally biased region" description="Basic and acidic residues" evidence="2">
    <location>
        <begin position="720"/>
        <end position="730"/>
    </location>
</feature>
<dbReference type="Gene3D" id="3.40.50.300">
    <property type="entry name" value="P-loop containing nucleotide triphosphate hydrolases"/>
    <property type="match status" value="2"/>
</dbReference>
<dbReference type="Pfam" id="PF13476">
    <property type="entry name" value="AAA_23"/>
    <property type="match status" value="1"/>
</dbReference>
<evidence type="ECO:0000256" key="1">
    <source>
        <dbReference type="SAM" id="Coils"/>
    </source>
</evidence>
<feature type="coiled-coil region" evidence="1">
    <location>
        <begin position="508"/>
        <end position="633"/>
    </location>
</feature>
<reference evidence="4 5" key="1">
    <citation type="submission" date="2020-12" db="EMBL/GenBank/DDBJ databases">
        <title>Sulforoseuscoccus oceanibium gen. nov., sp. nov., a representative of the phylum Verrucomicrobia with special cytoplasmic membrane, and proposal of Sulforoseuscoccusaceae fam. nov.</title>
        <authorList>
            <person name="Xi F."/>
        </authorList>
    </citation>
    <scope>NUCLEOTIDE SEQUENCE [LARGE SCALE GENOMIC DNA]</scope>
    <source>
        <strain evidence="4 5">T37</strain>
    </source>
</reference>
<proteinExistence type="predicted"/>
<dbReference type="EMBL" id="CP066776">
    <property type="protein sequence ID" value="QQL44114.1"/>
    <property type="molecule type" value="Genomic_DNA"/>
</dbReference>
<dbReference type="AlphaFoldDB" id="A0A6B3L147"/>
<sequence length="902" mass="98582">MRILNVRLENYRTHEQLDVSLDQGISLVHGPNESGKSTVAEAVHHCLFLKPRGTSAVHTSMQRTGSSDLPVVELQLEIGGEHYTLTKKFGSSGATTLTKQGEAPLTSDAADTTLAELLHVDGALGGRGAEKQLQNRWAHLWVWQGSSNGSPAGAVSEQQKTLQKKLRSLSGDDLMISDTDNAVINRLQQVYDESYTPTGRLRTGSKLDKLQQSEQQLTALVAERQDALDQLSRAANSLTNATHDLTRHTARAEEVRKELGQITTKLQQAQAVSAALKEKQEQRETIESQLKDLQKSDQTIRALEKQQSAADSQVAPLKETLAGHQSDLESARAALQHAEDAVRSRSAAGENTKLLAEALDAHVNLLRCSAEVASLEKKQQRIQELEKDRKAASDTAAKLAIFSATAIKALRDAEREADAAQSRLEATSLKIDVLTASDAVAIDGDALAAGASATLDQPATLTVGDGTSIRLTPGGADDLNQAKTHARHTQEQLATMLKKLGVESVGDAEEQQEQRARAESSRNALAAELHALDAETVGRRMAELEEEITRLKSIRDRLTESLGEIKFEDSLDAARSALDTAKDTLQKQLAETKEATIAREQQQQQINRLSERIDAARKDFQQAEYAARDLKTKLSVLVEQFGAGDSRTQRILELEGKLDIARKAERTQQEALAELAPAQLETDHRRLTQAQENTGHAIDDANRRAIEARTRLETSGSSDPQRELAEAKAELERVTAQVEAETENHAAKSFLLEHLKEAQRKTSEALAKPLEDATSEFLEHLYGVGSKVRIQWNDDATAIDSIRIDRSSQGLGIYPFEELSHGTREQVALALRLAMAKVLAADHDGSLPIVLDDAFTHADRERIKKLQGVLYRGAESGLQIILLSCHPENYTGLAQREVGLGT</sequence>
<organism evidence="4 5">
    <name type="scientific">Sulfuriroseicoccus oceanibius</name>
    <dbReference type="NCBI Taxonomy" id="2707525"/>
    <lineage>
        <taxon>Bacteria</taxon>
        <taxon>Pseudomonadati</taxon>
        <taxon>Verrucomicrobiota</taxon>
        <taxon>Verrucomicrobiia</taxon>
        <taxon>Verrucomicrobiales</taxon>
        <taxon>Verrucomicrobiaceae</taxon>
        <taxon>Sulfuriroseicoccus</taxon>
    </lineage>
</organism>
<feature type="coiled-coil region" evidence="1">
    <location>
        <begin position="368"/>
        <end position="430"/>
    </location>
</feature>
<feature type="domain" description="Rad50/SbcC-type AAA" evidence="3">
    <location>
        <begin position="6"/>
        <end position="295"/>
    </location>
</feature>
<keyword evidence="5" id="KW-1185">Reference proteome</keyword>
<dbReference type="KEGG" id="soa:G3M56_009425"/>
<evidence type="ECO:0000256" key="2">
    <source>
        <dbReference type="SAM" id="MobiDB-lite"/>
    </source>
</evidence>
<keyword evidence="1" id="KW-0175">Coiled coil</keyword>
<evidence type="ECO:0000313" key="5">
    <source>
        <dbReference type="Proteomes" id="UP000475117"/>
    </source>
</evidence>
<dbReference type="Proteomes" id="UP000475117">
    <property type="component" value="Chromosome"/>
</dbReference>
<evidence type="ECO:0000259" key="3">
    <source>
        <dbReference type="Pfam" id="PF13476"/>
    </source>
</evidence>
<feature type="region of interest" description="Disordered" evidence="2">
    <location>
        <begin position="711"/>
        <end position="730"/>
    </location>
</feature>
<dbReference type="PANTHER" id="PTHR41259">
    <property type="entry name" value="DOUBLE-STRAND BREAK REPAIR RAD50 ATPASE, PUTATIVE-RELATED"/>
    <property type="match status" value="1"/>
</dbReference>
<name>A0A6B3L147_9BACT</name>
<accession>A0A6B3L147</accession>
<dbReference type="GO" id="GO:0016887">
    <property type="term" value="F:ATP hydrolysis activity"/>
    <property type="evidence" value="ECO:0007669"/>
    <property type="project" value="InterPro"/>
</dbReference>
<feature type="coiled-coil region" evidence="1">
    <location>
        <begin position="210"/>
        <end position="341"/>
    </location>
</feature>
<dbReference type="RefSeq" id="WP_164362568.1">
    <property type="nucleotide sequence ID" value="NZ_CP066776.1"/>
</dbReference>
<dbReference type="SUPFAM" id="SSF52540">
    <property type="entry name" value="P-loop containing nucleoside triphosphate hydrolases"/>
    <property type="match status" value="1"/>
</dbReference>
<dbReference type="PANTHER" id="PTHR41259:SF1">
    <property type="entry name" value="DOUBLE-STRAND BREAK REPAIR RAD50 ATPASE, PUTATIVE-RELATED"/>
    <property type="match status" value="1"/>
</dbReference>
<dbReference type="GO" id="GO:0006302">
    <property type="term" value="P:double-strand break repair"/>
    <property type="evidence" value="ECO:0007669"/>
    <property type="project" value="InterPro"/>
</dbReference>
<dbReference type="InterPro" id="IPR038729">
    <property type="entry name" value="Rad50/SbcC_AAA"/>
</dbReference>
<gene>
    <name evidence="4" type="ORF">G3M56_009425</name>
</gene>